<evidence type="ECO:0000256" key="2">
    <source>
        <dbReference type="ARBA" id="ARBA00023295"/>
    </source>
</evidence>
<dbReference type="KEGG" id="aca:ACP_2520"/>
<dbReference type="SUPFAM" id="SSF81296">
    <property type="entry name" value="E set domains"/>
    <property type="match status" value="1"/>
</dbReference>
<organism evidence="5 6">
    <name type="scientific">Acidobacterium capsulatum (strain ATCC 51196 / DSM 11244 / BCRC 80197 / JCM 7670 / NBRC 15755 / NCIMB 13165 / 161)</name>
    <dbReference type="NCBI Taxonomy" id="240015"/>
    <lineage>
        <taxon>Bacteria</taxon>
        <taxon>Pseudomonadati</taxon>
        <taxon>Acidobacteriota</taxon>
        <taxon>Terriglobia</taxon>
        <taxon>Terriglobales</taxon>
        <taxon>Acidobacteriaceae</taxon>
        <taxon>Acidobacterium</taxon>
    </lineage>
</organism>
<dbReference type="InterPro" id="IPR015171">
    <property type="entry name" value="Cyc-maltodext_N"/>
</dbReference>
<proteinExistence type="predicted"/>
<dbReference type="Pfam" id="PF09087">
    <property type="entry name" value="Cyc-maltodext_N"/>
    <property type="match status" value="1"/>
</dbReference>
<dbReference type="SMART" id="SM00642">
    <property type="entry name" value="Aamy"/>
    <property type="match status" value="1"/>
</dbReference>
<evidence type="ECO:0000313" key="6">
    <source>
        <dbReference type="Proteomes" id="UP000002207"/>
    </source>
</evidence>
<dbReference type="SUPFAM" id="SSF51445">
    <property type="entry name" value="(Trans)glycosidases"/>
    <property type="match status" value="1"/>
</dbReference>
<gene>
    <name evidence="5" type="ordered locus">ACP_2520</name>
</gene>
<dbReference type="InterPro" id="IPR017853">
    <property type="entry name" value="GH"/>
</dbReference>
<evidence type="ECO:0000313" key="5">
    <source>
        <dbReference type="EMBL" id="ACO32343.1"/>
    </source>
</evidence>
<dbReference type="CAZy" id="GH13">
    <property type="family name" value="Glycoside Hydrolase Family 13"/>
</dbReference>
<feature type="chain" id="PRO_5002907310" evidence="3">
    <location>
        <begin position="21"/>
        <end position="630"/>
    </location>
</feature>
<dbReference type="HOGENOM" id="CLU_006462_7_3_0"/>
<dbReference type="GO" id="GO:0016798">
    <property type="term" value="F:hydrolase activity, acting on glycosyl bonds"/>
    <property type="evidence" value="ECO:0007669"/>
    <property type="project" value="UniProtKB-KW"/>
</dbReference>
<dbReference type="AlphaFoldDB" id="C1F1X3"/>
<dbReference type="InterPro" id="IPR013783">
    <property type="entry name" value="Ig-like_fold"/>
</dbReference>
<dbReference type="FunCoup" id="C1F1X3">
    <property type="interactions" value="204"/>
</dbReference>
<reference evidence="5 6" key="1">
    <citation type="journal article" date="2009" name="Appl. Environ. Microbiol.">
        <title>Three genomes from the phylum Acidobacteria provide insight into the lifestyles of these microorganisms in soils.</title>
        <authorList>
            <person name="Ward N.L."/>
            <person name="Challacombe J.F."/>
            <person name="Janssen P.H."/>
            <person name="Henrissat B."/>
            <person name="Coutinho P.M."/>
            <person name="Wu M."/>
            <person name="Xie G."/>
            <person name="Haft D.H."/>
            <person name="Sait M."/>
            <person name="Badger J."/>
            <person name="Barabote R.D."/>
            <person name="Bradley B."/>
            <person name="Brettin T.S."/>
            <person name="Brinkac L.M."/>
            <person name="Bruce D."/>
            <person name="Creasy T."/>
            <person name="Daugherty S.C."/>
            <person name="Davidsen T.M."/>
            <person name="DeBoy R.T."/>
            <person name="Detter J.C."/>
            <person name="Dodson R.J."/>
            <person name="Durkin A.S."/>
            <person name="Ganapathy A."/>
            <person name="Gwinn-Giglio M."/>
            <person name="Han C.S."/>
            <person name="Khouri H."/>
            <person name="Kiss H."/>
            <person name="Kothari S.P."/>
            <person name="Madupu R."/>
            <person name="Nelson K.E."/>
            <person name="Nelson W.C."/>
            <person name="Paulsen I."/>
            <person name="Penn K."/>
            <person name="Ren Q."/>
            <person name="Rosovitz M.J."/>
            <person name="Selengut J.D."/>
            <person name="Shrivastava S."/>
            <person name="Sullivan S.A."/>
            <person name="Tapia R."/>
            <person name="Thompson L.S."/>
            <person name="Watkins K.L."/>
            <person name="Yang Q."/>
            <person name="Yu C."/>
            <person name="Zafar N."/>
            <person name="Zhou L."/>
            <person name="Kuske C.R."/>
        </authorList>
    </citation>
    <scope>NUCLEOTIDE SEQUENCE [LARGE SCALE GENOMIC DNA]</scope>
    <source>
        <strain evidence="6">ATCC 51196 / DSM 11244 / BCRC 80197 / JCM 7670 / NBRC 15755 / NCIMB 13165 / 161</strain>
    </source>
</reference>
<dbReference type="InterPro" id="IPR014756">
    <property type="entry name" value="Ig_E-set"/>
</dbReference>
<evidence type="ECO:0000256" key="3">
    <source>
        <dbReference type="SAM" id="SignalP"/>
    </source>
</evidence>
<dbReference type="STRING" id="240015.ACP_2520"/>
<sequence>MSYFLRAVSLAVLFAGLGLAAQAQLQAQKVCEAAPANAAPCVYRLDPPNWWTHMPAPMLLLYGRNLKDTHITVQGRDVSIRRTHFSANGHYAFVWLADQNNAPQTLQLKVSSAQGETSFPFVLGKRKPASDGFQGFSAADTMYLIMTDRFADGDLSNDPHPSQLALPRGWHGGDFKGIQDHLNYLKQLGITTIWITPAYDNSGGQQDYHGYSATNMYKPDPHFGSIRDFENLVSAVHADGMKFVLDTVPNHVGAANPWALDPPAPGWFHGTVAHHDEAKSNFEAITDPHSDWAQRKDITEGWFANVLPDLNQENPLVSQYLTQNALWWIETGGLDGLRIDTFPYVGRAFWQHFNGEIHQVFPRVTEVGEVFNPDPTIVSYFAGGVAHDGIDTHLYTPFDFPTYFALRAVLTHQKPMSYLESVWGKDWLYPHPNRLVPFFGNHDTMRFMSLPGMTVADLKLAYGIVLTMRGMPEIYYGDELAMKGGDDPNNRHDFPGGFPGGKRDAFTRAGRTPKENEVHDWVAGLLHFRDTNAVFGDGGQQDIEYDATSFVYLRARDISHGCIAGHSDRVLVAINDGSKAKVISIASKNTALAGCSIFVPEAGTNVPASQREGNLTLTLAPKQMAIYTVR</sequence>
<feature type="domain" description="Glycosyl hydrolase family 13 catalytic" evidence="4">
    <location>
        <begin position="144"/>
        <end position="529"/>
    </location>
</feature>
<dbReference type="PANTHER" id="PTHR10357:SF210">
    <property type="entry name" value="MALTODEXTRIN GLUCOSIDASE"/>
    <property type="match status" value="1"/>
</dbReference>
<dbReference type="CDD" id="cd11340">
    <property type="entry name" value="AmyAc_bac_CMD_like_3"/>
    <property type="match status" value="1"/>
</dbReference>
<dbReference type="InterPro" id="IPR006047">
    <property type="entry name" value="GH13_cat_dom"/>
</dbReference>
<accession>C1F1X3</accession>
<feature type="signal peptide" evidence="3">
    <location>
        <begin position="1"/>
        <end position="20"/>
    </location>
</feature>
<keyword evidence="1" id="KW-0378">Hydrolase</keyword>
<keyword evidence="3" id="KW-0732">Signal</keyword>
<dbReference type="InParanoid" id="C1F1X3"/>
<dbReference type="GO" id="GO:0005975">
    <property type="term" value="P:carbohydrate metabolic process"/>
    <property type="evidence" value="ECO:0007669"/>
    <property type="project" value="InterPro"/>
</dbReference>
<keyword evidence="2" id="KW-0326">Glycosidase</keyword>
<dbReference type="Pfam" id="PF00128">
    <property type="entry name" value="Alpha-amylase"/>
    <property type="match status" value="1"/>
</dbReference>
<dbReference type="PANTHER" id="PTHR10357">
    <property type="entry name" value="ALPHA-AMYLASE FAMILY MEMBER"/>
    <property type="match status" value="1"/>
</dbReference>
<dbReference type="Proteomes" id="UP000002207">
    <property type="component" value="Chromosome"/>
</dbReference>
<name>C1F1X3_ACIC5</name>
<dbReference type="eggNOG" id="COG0366">
    <property type="taxonomic scope" value="Bacteria"/>
</dbReference>
<dbReference type="EMBL" id="CP001472">
    <property type="protein sequence ID" value="ACO32343.1"/>
    <property type="molecule type" value="Genomic_DNA"/>
</dbReference>
<dbReference type="RefSeq" id="WP_015897594.1">
    <property type="nucleotide sequence ID" value="NC_012483.1"/>
</dbReference>
<dbReference type="Gene3D" id="2.60.40.10">
    <property type="entry name" value="Immunoglobulins"/>
    <property type="match status" value="1"/>
</dbReference>
<evidence type="ECO:0000256" key="1">
    <source>
        <dbReference type="ARBA" id="ARBA00022801"/>
    </source>
</evidence>
<evidence type="ECO:0000259" key="4">
    <source>
        <dbReference type="SMART" id="SM00642"/>
    </source>
</evidence>
<keyword evidence="6" id="KW-1185">Reference proteome</keyword>
<protein>
    <submittedName>
        <fullName evidence="5">Alpha amylase family protein</fullName>
    </submittedName>
</protein>
<dbReference type="Gene3D" id="3.20.20.80">
    <property type="entry name" value="Glycosidases"/>
    <property type="match status" value="1"/>
</dbReference>